<dbReference type="InterPro" id="IPR055119">
    <property type="entry name" value="Mig18_Fn1"/>
</dbReference>
<dbReference type="PANTHER" id="PTHR35572">
    <property type="entry name" value="PROTEIN CBG04538-RELATED"/>
    <property type="match status" value="1"/>
</dbReference>
<keyword evidence="1" id="KW-0472">Membrane</keyword>
<dbReference type="Pfam" id="PF23003">
    <property type="entry name" value="Fn1_2"/>
    <property type="match status" value="3"/>
</dbReference>
<proteinExistence type="predicted"/>
<reference evidence="3" key="1">
    <citation type="submission" date="2020-10" db="EMBL/GenBank/DDBJ databases">
        <authorList>
            <person name="Kikuchi T."/>
        </authorList>
    </citation>
    <scope>NUCLEOTIDE SEQUENCE</scope>
    <source>
        <strain evidence="3">NKZ352</strain>
    </source>
</reference>
<dbReference type="AlphaFoldDB" id="A0A8S1HSA7"/>
<feature type="domain" description="Abnormal cell migration protein 18-like fibronectin type I" evidence="2">
    <location>
        <begin position="250"/>
        <end position="313"/>
    </location>
</feature>
<keyword evidence="1" id="KW-1133">Transmembrane helix</keyword>
<name>A0A8S1HSA7_9PELO</name>
<sequence length="340" mass="37559">MSAGTRPSVLDHNLLEQLIAPSPIPFNRHFKVSLTTLRQHRRLRFFFALSMLPVLLFLVGAAAARTSTFSDGSDGDKIVLTAHGMGVDDASRVVIPVHDGRIPALPCVMLNAGTHEHGSTFTKNNFHYSCRNGTAEVIACVADDGSVVQLGRTFVRAGLRHKCSVQGEQVMYEQEAMCYENGMHYNVGDSFRNGSFKLTCRQNGVVVDGCYMHDGAGVLQAGESRIEDGKRHECEILGPGKVRYVVKMMGCLHEGSQYNVGQIWTHQHVRYQCKNDGSINVLGCIDEGMFVEIGRDLLMNGLAYRCYQVGNTTFFHKFACDGPSLSHCIANSLRKKRRVA</sequence>
<feature type="domain" description="Abnormal cell migration protein 18-like fibronectin type I" evidence="2">
    <location>
        <begin position="107"/>
        <end position="169"/>
    </location>
</feature>
<evidence type="ECO:0000256" key="1">
    <source>
        <dbReference type="SAM" id="Phobius"/>
    </source>
</evidence>
<comment type="caution">
    <text evidence="3">The sequence shown here is derived from an EMBL/GenBank/DDBJ whole genome shotgun (WGS) entry which is preliminary data.</text>
</comment>
<dbReference type="EMBL" id="CAJGYM010000093">
    <property type="protein sequence ID" value="CAD6197388.1"/>
    <property type="molecule type" value="Genomic_DNA"/>
</dbReference>
<accession>A0A8S1HSA7</accession>
<evidence type="ECO:0000313" key="4">
    <source>
        <dbReference type="Proteomes" id="UP000835052"/>
    </source>
</evidence>
<evidence type="ECO:0000313" key="3">
    <source>
        <dbReference type="EMBL" id="CAD6197388.1"/>
    </source>
</evidence>
<feature type="domain" description="Abnormal cell migration protein 18-like fibronectin type I" evidence="2">
    <location>
        <begin position="178"/>
        <end position="238"/>
    </location>
</feature>
<organism evidence="3 4">
    <name type="scientific">Caenorhabditis auriculariae</name>
    <dbReference type="NCBI Taxonomy" id="2777116"/>
    <lineage>
        <taxon>Eukaryota</taxon>
        <taxon>Metazoa</taxon>
        <taxon>Ecdysozoa</taxon>
        <taxon>Nematoda</taxon>
        <taxon>Chromadorea</taxon>
        <taxon>Rhabditida</taxon>
        <taxon>Rhabditina</taxon>
        <taxon>Rhabditomorpha</taxon>
        <taxon>Rhabditoidea</taxon>
        <taxon>Rhabditidae</taxon>
        <taxon>Peloderinae</taxon>
        <taxon>Caenorhabditis</taxon>
    </lineage>
</organism>
<gene>
    <name evidence="3" type="ORF">CAUJ_LOCUS13297</name>
</gene>
<keyword evidence="4" id="KW-1185">Reference proteome</keyword>
<protein>
    <recommendedName>
        <fullName evidence="2">Abnormal cell migration protein 18-like fibronectin type I domain-containing protein</fullName>
    </recommendedName>
</protein>
<keyword evidence="1" id="KW-0812">Transmembrane</keyword>
<feature type="transmembrane region" description="Helical" evidence="1">
    <location>
        <begin position="45"/>
        <end position="64"/>
    </location>
</feature>
<dbReference type="Proteomes" id="UP000835052">
    <property type="component" value="Unassembled WGS sequence"/>
</dbReference>
<dbReference type="InterPro" id="IPR040282">
    <property type="entry name" value="Mig-18-like"/>
</dbReference>
<evidence type="ECO:0000259" key="2">
    <source>
        <dbReference type="Pfam" id="PF23003"/>
    </source>
</evidence>
<dbReference type="PANTHER" id="PTHR35572:SF4">
    <property type="entry name" value="PROTEIN CBG15747"/>
    <property type="match status" value="1"/>
</dbReference>
<dbReference type="OrthoDB" id="5803975at2759"/>